<gene>
    <name evidence="1" type="ORF">EYF80_035980</name>
</gene>
<organism evidence="1 2">
    <name type="scientific">Liparis tanakae</name>
    <name type="common">Tanaka's snailfish</name>
    <dbReference type="NCBI Taxonomy" id="230148"/>
    <lineage>
        <taxon>Eukaryota</taxon>
        <taxon>Metazoa</taxon>
        <taxon>Chordata</taxon>
        <taxon>Craniata</taxon>
        <taxon>Vertebrata</taxon>
        <taxon>Euteleostomi</taxon>
        <taxon>Actinopterygii</taxon>
        <taxon>Neopterygii</taxon>
        <taxon>Teleostei</taxon>
        <taxon>Neoteleostei</taxon>
        <taxon>Acanthomorphata</taxon>
        <taxon>Eupercaria</taxon>
        <taxon>Perciformes</taxon>
        <taxon>Cottioidei</taxon>
        <taxon>Cottales</taxon>
        <taxon>Liparidae</taxon>
        <taxon>Liparis</taxon>
    </lineage>
</organism>
<name>A0A4Z2GKQ7_9TELE</name>
<accession>A0A4Z2GKQ7</accession>
<dbReference type="EMBL" id="SRLO01000504">
    <property type="protein sequence ID" value="TNN53835.1"/>
    <property type="molecule type" value="Genomic_DNA"/>
</dbReference>
<comment type="caution">
    <text evidence="1">The sequence shown here is derived from an EMBL/GenBank/DDBJ whole genome shotgun (WGS) entry which is preliminary data.</text>
</comment>
<keyword evidence="2" id="KW-1185">Reference proteome</keyword>
<sequence length="76" mass="8364">MPLSLEAGGGEGGLGWGQPGAKCQSLYIMSRDIYPAVRVQVQYSSSHSDKFLPRTDFSRGKEGSEETRAAWLRFVL</sequence>
<dbReference type="Proteomes" id="UP000314294">
    <property type="component" value="Unassembled WGS sequence"/>
</dbReference>
<evidence type="ECO:0000313" key="1">
    <source>
        <dbReference type="EMBL" id="TNN53835.1"/>
    </source>
</evidence>
<reference evidence="1 2" key="1">
    <citation type="submission" date="2019-03" db="EMBL/GenBank/DDBJ databases">
        <title>First draft genome of Liparis tanakae, snailfish: a comprehensive survey of snailfish specific genes.</title>
        <authorList>
            <person name="Kim W."/>
            <person name="Song I."/>
            <person name="Jeong J.-H."/>
            <person name="Kim D."/>
            <person name="Kim S."/>
            <person name="Ryu S."/>
            <person name="Song J.Y."/>
            <person name="Lee S.K."/>
        </authorList>
    </citation>
    <scope>NUCLEOTIDE SEQUENCE [LARGE SCALE GENOMIC DNA]</scope>
    <source>
        <tissue evidence="1">Muscle</tissue>
    </source>
</reference>
<proteinExistence type="predicted"/>
<protein>
    <submittedName>
        <fullName evidence="1">Uncharacterized protein</fullName>
    </submittedName>
</protein>
<dbReference type="AlphaFoldDB" id="A0A4Z2GKQ7"/>
<evidence type="ECO:0000313" key="2">
    <source>
        <dbReference type="Proteomes" id="UP000314294"/>
    </source>
</evidence>